<dbReference type="InterPro" id="IPR004799">
    <property type="entry name" value="Periplasmic_diS_OxRdtase_DsbE"/>
</dbReference>
<dbReference type="Gene3D" id="3.40.30.10">
    <property type="entry name" value="Glutaredoxin"/>
    <property type="match status" value="1"/>
</dbReference>
<protein>
    <submittedName>
        <fullName evidence="7">DsbE family thiol:disulfide interchange protein</fullName>
    </submittedName>
</protein>
<dbReference type="InterPro" id="IPR017937">
    <property type="entry name" value="Thioredoxin_CS"/>
</dbReference>
<feature type="domain" description="Thioredoxin" evidence="6">
    <location>
        <begin position="36"/>
        <end position="173"/>
    </location>
</feature>
<keyword evidence="8" id="KW-1185">Reference proteome</keyword>
<evidence type="ECO:0000256" key="4">
    <source>
        <dbReference type="ARBA" id="ARBA00023157"/>
    </source>
</evidence>
<dbReference type="PROSITE" id="PS00194">
    <property type="entry name" value="THIOREDOXIN_1"/>
    <property type="match status" value="1"/>
</dbReference>
<gene>
    <name evidence="7" type="ORF">GCM10022278_06410</name>
</gene>
<dbReference type="InterPro" id="IPR050553">
    <property type="entry name" value="Thioredoxin_ResA/DsbE_sf"/>
</dbReference>
<accession>A0ABP7NLW8</accession>
<sequence>MLRKRILLFIPLLVFIILVVLFNAQMDTDPTQLDMARAGQPVPDFSLEALDEPTRTLNNADLPDQPYLINVWATWCPACRVEHPYLVDLKEKGINIVGLDYKDERDKAVAWLTDLGDPYSLVLFDKDGRLGLDLGVYGAPETYVVDSEGLLRYRHIGIVNEKVWQDILRPQLIEAGWKP</sequence>
<reference evidence="8" key="1">
    <citation type="journal article" date="2019" name="Int. J. Syst. Evol. Microbiol.">
        <title>The Global Catalogue of Microorganisms (GCM) 10K type strain sequencing project: providing services to taxonomists for standard genome sequencing and annotation.</title>
        <authorList>
            <consortium name="The Broad Institute Genomics Platform"/>
            <consortium name="The Broad Institute Genome Sequencing Center for Infectious Disease"/>
            <person name="Wu L."/>
            <person name="Ma J."/>
        </authorList>
    </citation>
    <scope>NUCLEOTIDE SEQUENCE [LARGE SCALE GENOMIC DNA]</scope>
    <source>
        <strain evidence="8">JCM 17555</strain>
    </source>
</reference>
<dbReference type="SUPFAM" id="SSF52833">
    <property type="entry name" value="Thioredoxin-like"/>
    <property type="match status" value="1"/>
</dbReference>
<evidence type="ECO:0000259" key="6">
    <source>
        <dbReference type="PROSITE" id="PS51352"/>
    </source>
</evidence>
<dbReference type="NCBIfam" id="TIGR00385">
    <property type="entry name" value="dsbE"/>
    <property type="match status" value="1"/>
</dbReference>
<dbReference type="PANTHER" id="PTHR42852:SF6">
    <property type="entry name" value="THIOL:DISULFIDE INTERCHANGE PROTEIN DSBE"/>
    <property type="match status" value="1"/>
</dbReference>
<dbReference type="CDD" id="cd03010">
    <property type="entry name" value="TlpA_like_DsbE"/>
    <property type="match status" value="1"/>
</dbReference>
<comment type="similarity">
    <text evidence="2">Belongs to the thioredoxin family. DsbE subfamily.</text>
</comment>
<name>A0ABP7NLW8_9GAMM</name>
<dbReference type="InterPro" id="IPR036249">
    <property type="entry name" value="Thioredoxin-like_sf"/>
</dbReference>
<proteinExistence type="inferred from homology"/>
<dbReference type="Proteomes" id="UP001501337">
    <property type="component" value="Unassembled WGS sequence"/>
</dbReference>
<dbReference type="PROSITE" id="PS51352">
    <property type="entry name" value="THIOREDOXIN_2"/>
    <property type="match status" value="1"/>
</dbReference>
<dbReference type="Pfam" id="PF08534">
    <property type="entry name" value="Redoxin"/>
    <property type="match status" value="1"/>
</dbReference>
<comment type="subcellular location">
    <subcellularLocation>
        <location evidence="1">Cell inner membrane</location>
        <topology evidence="1">Single-pass membrane protein</topology>
        <orientation evidence="1">Periplasmic side</orientation>
    </subcellularLocation>
</comment>
<dbReference type="EMBL" id="BAABBO010000001">
    <property type="protein sequence ID" value="GAA3950036.1"/>
    <property type="molecule type" value="Genomic_DNA"/>
</dbReference>
<evidence type="ECO:0000313" key="7">
    <source>
        <dbReference type="EMBL" id="GAA3950036.1"/>
    </source>
</evidence>
<dbReference type="PANTHER" id="PTHR42852">
    <property type="entry name" value="THIOL:DISULFIDE INTERCHANGE PROTEIN DSBE"/>
    <property type="match status" value="1"/>
</dbReference>
<evidence type="ECO:0000256" key="1">
    <source>
        <dbReference type="ARBA" id="ARBA00004383"/>
    </source>
</evidence>
<keyword evidence="4" id="KW-1015">Disulfide bond</keyword>
<keyword evidence="3" id="KW-0201">Cytochrome c-type biogenesis</keyword>
<keyword evidence="5" id="KW-0676">Redox-active center</keyword>
<dbReference type="InterPro" id="IPR013766">
    <property type="entry name" value="Thioredoxin_domain"/>
</dbReference>
<evidence type="ECO:0000256" key="5">
    <source>
        <dbReference type="ARBA" id="ARBA00023284"/>
    </source>
</evidence>
<dbReference type="InterPro" id="IPR013740">
    <property type="entry name" value="Redoxin"/>
</dbReference>
<evidence type="ECO:0000256" key="2">
    <source>
        <dbReference type="ARBA" id="ARBA00007758"/>
    </source>
</evidence>
<evidence type="ECO:0000256" key="3">
    <source>
        <dbReference type="ARBA" id="ARBA00022748"/>
    </source>
</evidence>
<organism evidence="7 8">
    <name type="scientific">Allohahella marinimesophila</name>
    <dbReference type="NCBI Taxonomy" id="1054972"/>
    <lineage>
        <taxon>Bacteria</taxon>
        <taxon>Pseudomonadati</taxon>
        <taxon>Pseudomonadota</taxon>
        <taxon>Gammaproteobacteria</taxon>
        <taxon>Oceanospirillales</taxon>
        <taxon>Hahellaceae</taxon>
        <taxon>Allohahella</taxon>
    </lineage>
</organism>
<evidence type="ECO:0000313" key="8">
    <source>
        <dbReference type="Proteomes" id="UP001501337"/>
    </source>
</evidence>
<comment type="caution">
    <text evidence="7">The sequence shown here is derived from an EMBL/GenBank/DDBJ whole genome shotgun (WGS) entry which is preliminary data.</text>
</comment>